<name>A0A085WQZ8_9BACT</name>
<dbReference type="RefSeq" id="WP_044184769.1">
    <property type="nucleotide sequence ID" value="NZ_JMCB01000003.1"/>
</dbReference>
<evidence type="ECO:0000313" key="1">
    <source>
        <dbReference type="EMBL" id="KFE70111.1"/>
    </source>
</evidence>
<dbReference type="STRING" id="394096.DB31_5153"/>
<dbReference type="Proteomes" id="UP000028725">
    <property type="component" value="Unassembled WGS sequence"/>
</dbReference>
<organism evidence="1 2">
    <name type="scientific">Hyalangium minutum</name>
    <dbReference type="NCBI Taxonomy" id="394096"/>
    <lineage>
        <taxon>Bacteria</taxon>
        <taxon>Pseudomonadati</taxon>
        <taxon>Myxococcota</taxon>
        <taxon>Myxococcia</taxon>
        <taxon>Myxococcales</taxon>
        <taxon>Cystobacterineae</taxon>
        <taxon>Archangiaceae</taxon>
        <taxon>Hyalangium</taxon>
    </lineage>
</organism>
<proteinExistence type="predicted"/>
<reference evidence="1 2" key="1">
    <citation type="submission" date="2014-04" db="EMBL/GenBank/DDBJ databases">
        <title>Genome assembly of Hyalangium minutum DSM 14724.</title>
        <authorList>
            <person name="Sharma G."/>
            <person name="Subramanian S."/>
        </authorList>
    </citation>
    <scope>NUCLEOTIDE SEQUENCE [LARGE SCALE GENOMIC DNA]</scope>
    <source>
        <strain evidence="1 2">DSM 14724</strain>
    </source>
</reference>
<dbReference type="AlphaFoldDB" id="A0A085WQZ8"/>
<comment type="caution">
    <text evidence="1">The sequence shown here is derived from an EMBL/GenBank/DDBJ whole genome shotgun (WGS) entry which is preliminary data.</text>
</comment>
<accession>A0A085WQZ8</accession>
<keyword evidence="2" id="KW-1185">Reference proteome</keyword>
<gene>
    <name evidence="1" type="ORF">DB31_5153</name>
</gene>
<dbReference type="EMBL" id="JMCB01000003">
    <property type="protein sequence ID" value="KFE70111.1"/>
    <property type="molecule type" value="Genomic_DNA"/>
</dbReference>
<sequence>MPKQPELSQHTIQLPAYEEHELAEEVKATGRSVNAIVLESLRLRRAVLEAMGVETAGTEPGVVAQTAKKAIEAGQRLLKKSKP</sequence>
<protein>
    <submittedName>
        <fullName evidence="1">Uncharacterized protein</fullName>
    </submittedName>
</protein>
<evidence type="ECO:0000313" key="2">
    <source>
        <dbReference type="Proteomes" id="UP000028725"/>
    </source>
</evidence>